<organism evidence="2 3">
    <name type="scientific">Pedobacter lusitanus</name>
    <dbReference type="NCBI Taxonomy" id="1503925"/>
    <lineage>
        <taxon>Bacteria</taxon>
        <taxon>Pseudomonadati</taxon>
        <taxon>Bacteroidota</taxon>
        <taxon>Sphingobacteriia</taxon>
        <taxon>Sphingobacteriales</taxon>
        <taxon>Sphingobacteriaceae</taxon>
        <taxon>Pedobacter</taxon>
    </lineage>
</organism>
<accession>A0A0D0GPZ8</accession>
<keyword evidence="1" id="KW-0472">Membrane</keyword>
<sequence>MRKLQIWWLKLCCFLTGYNFYILSNCSEVSTRKVKKYASALLIVTTVWAFVGYSFCDRYIKLGITGSVLGSVIAVLIIVQIERQILLADKTNRSLKLTRLGLAILMSIVGSLIIDQIIFKDDIEKYKIAENQKQVDLLMPGRTKEISAQITALNMTLANKENERKQLLEDINKNPTTEIVQTTVNPVPETSTTKDSTRTLTRTRYKQVVSKTITSVPNPKIQRLQPLDSTITNLNNQRISKENTLLSLKSDLEEEINRKIGFLDELNVMSNILKQSSIALIVYTIWLLFLLILELLILIGKANDTDSDYDKTIQKQMAIHFRKIELL</sequence>
<feature type="transmembrane region" description="Helical" evidence="1">
    <location>
        <begin position="278"/>
        <end position="299"/>
    </location>
</feature>
<feature type="transmembrane region" description="Helical" evidence="1">
    <location>
        <begin position="36"/>
        <end position="53"/>
    </location>
</feature>
<evidence type="ECO:0000313" key="3">
    <source>
        <dbReference type="Proteomes" id="UP000032049"/>
    </source>
</evidence>
<comment type="caution">
    <text evidence="2">The sequence shown here is derived from an EMBL/GenBank/DDBJ whole genome shotgun (WGS) entry which is preliminary data.</text>
</comment>
<reference evidence="2 3" key="1">
    <citation type="submission" date="2015-01" db="EMBL/GenBank/DDBJ databases">
        <title>Draft genome sequence of Pedobacter sp. NL19 isolated from sludge of an effluent treatment pond in an abandoned uranium mine.</title>
        <authorList>
            <person name="Santos T."/>
            <person name="Caetano T."/>
            <person name="Covas C."/>
            <person name="Cruz A."/>
            <person name="Mendo S."/>
        </authorList>
    </citation>
    <scope>NUCLEOTIDE SEQUENCE [LARGE SCALE GENOMIC DNA]</scope>
    <source>
        <strain evidence="2 3">NL19</strain>
    </source>
</reference>
<feature type="transmembrane region" description="Helical" evidence="1">
    <location>
        <begin position="59"/>
        <end position="79"/>
    </location>
</feature>
<gene>
    <name evidence="2" type="ORF">TH53_04330</name>
</gene>
<evidence type="ECO:0000313" key="2">
    <source>
        <dbReference type="EMBL" id="KIO78250.1"/>
    </source>
</evidence>
<dbReference type="EMBL" id="JXRA01000017">
    <property type="protein sequence ID" value="KIO78250.1"/>
    <property type="molecule type" value="Genomic_DNA"/>
</dbReference>
<feature type="transmembrane region" description="Helical" evidence="1">
    <location>
        <begin position="6"/>
        <end position="24"/>
    </location>
</feature>
<dbReference type="Pfam" id="PF14362">
    <property type="entry name" value="DUF4407"/>
    <property type="match status" value="1"/>
</dbReference>
<protein>
    <recommendedName>
        <fullName evidence="4">DUF4407 domain-containing protein</fullName>
    </recommendedName>
</protein>
<evidence type="ECO:0000256" key="1">
    <source>
        <dbReference type="SAM" id="Phobius"/>
    </source>
</evidence>
<dbReference type="STRING" id="1503925.TH53_04330"/>
<feature type="transmembrane region" description="Helical" evidence="1">
    <location>
        <begin position="100"/>
        <end position="119"/>
    </location>
</feature>
<keyword evidence="1" id="KW-1133">Transmembrane helix</keyword>
<proteinExistence type="predicted"/>
<keyword evidence="3" id="KW-1185">Reference proteome</keyword>
<dbReference type="Proteomes" id="UP000032049">
    <property type="component" value="Unassembled WGS sequence"/>
</dbReference>
<dbReference type="AlphaFoldDB" id="A0A0D0GPZ8"/>
<keyword evidence="1" id="KW-0812">Transmembrane</keyword>
<evidence type="ECO:0008006" key="4">
    <source>
        <dbReference type="Google" id="ProtNLM"/>
    </source>
</evidence>
<name>A0A0D0GPZ8_9SPHI</name>
<dbReference type="RefSeq" id="WP_041878723.1">
    <property type="nucleotide sequence ID" value="NZ_CP157278.1"/>
</dbReference>
<dbReference type="InterPro" id="IPR025519">
    <property type="entry name" value="DUF4407"/>
</dbReference>
<dbReference type="OrthoDB" id="1421255at2"/>